<dbReference type="EMBL" id="JAUSTO010000001">
    <property type="protein sequence ID" value="MDQ0151475.1"/>
    <property type="molecule type" value="Genomic_DNA"/>
</dbReference>
<evidence type="ECO:0000313" key="6">
    <source>
        <dbReference type="Proteomes" id="UP001241537"/>
    </source>
</evidence>
<evidence type="ECO:0000256" key="4">
    <source>
        <dbReference type="HAMAP-Rule" id="MF_02217"/>
    </source>
</evidence>
<evidence type="ECO:0000256" key="3">
    <source>
        <dbReference type="ARBA" id="ARBA00022691"/>
    </source>
</evidence>
<dbReference type="InterPro" id="IPR043675">
    <property type="entry name" value="TrmR_methyltr"/>
</dbReference>
<evidence type="ECO:0000256" key="1">
    <source>
        <dbReference type="ARBA" id="ARBA00022603"/>
    </source>
</evidence>
<dbReference type="PANTHER" id="PTHR10509:SF14">
    <property type="entry name" value="CAFFEOYL-COA O-METHYLTRANSFERASE 3-RELATED"/>
    <property type="match status" value="1"/>
</dbReference>
<comment type="similarity">
    <text evidence="4">Belongs to the class I-like SAM-binding methyltransferase superfamily. Cation-dependent O-methyltransferase family.</text>
</comment>
<feature type="binding site" evidence="4">
    <location>
        <position position="132"/>
    </location>
    <ligand>
        <name>S-adenosyl-L-methionine</name>
        <dbReference type="ChEBI" id="CHEBI:59789"/>
    </ligand>
</feature>
<dbReference type="Proteomes" id="UP001241537">
    <property type="component" value="Unassembled WGS sequence"/>
</dbReference>
<reference evidence="5" key="1">
    <citation type="submission" date="2023-07" db="EMBL/GenBank/DDBJ databases">
        <title>Genomic Encyclopedia of Type Strains, Phase IV (KMG-IV): sequencing the most valuable type-strain genomes for metagenomic binning, comparative biology and taxonomic classification.</title>
        <authorList>
            <person name="Goeker M."/>
        </authorList>
    </citation>
    <scope>NUCLEOTIDE SEQUENCE</scope>
    <source>
        <strain evidence="5">DSM 19659</strain>
    </source>
</reference>
<feature type="binding site" evidence="4">
    <location>
        <begin position="113"/>
        <end position="114"/>
    </location>
    <ligand>
        <name>S-adenosyl-L-methionine</name>
        <dbReference type="ChEBI" id="CHEBI:59789"/>
    </ligand>
</feature>
<dbReference type="InterPro" id="IPR002935">
    <property type="entry name" value="SAM_O-MeTrfase"/>
</dbReference>
<dbReference type="PROSITE" id="PS51682">
    <property type="entry name" value="SAM_OMT_I"/>
    <property type="match status" value="1"/>
</dbReference>
<keyword evidence="6" id="KW-1185">Reference proteome</keyword>
<feature type="binding site" evidence="4">
    <location>
        <position position="159"/>
    </location>
    <ligand>
        <name>Mg(2+)</name>
        <dbReference type="ChEBI" id="CHEBI:18420"/>
    </ligand>
</feature>
<feature type="binding site" evidence="4">
    <location>
        <position position="158"/>
    </location>
    <ligand>
        <name>Mg(2+)</name>
        <dbReference type="ChEBI" id="CHEBI:18420"/>
    </ligand>
</feature>
<dbReference type="EC" id="2.1.1.-" evidence="4"/>
<evidence type="ECO:0000256" key="2">
    <source>
        <dbReference type="ARBA" id="ARBA00022679"/>
    </source>
</evidence>
<dbReference type="HAMAP" id="MF_02217">
    <property type="entry name" value="TrmR_methyltr"/>
    <property type="match status" value="1"/>
</dbReference>
<dbReference type="GO" id="GO:0016300">
    <property type="term" value="F:tRNA (uridine) methyltransferase activity"/>
    <property type="evidence" value="ECO:0007669"/>
    <property type="project" value="UniProtKB-UniRule"/>
</dbReference>
<comment type="catalytic activity">
    <reaction evidence="4">
        <text>5-hydroxyuridine(34) in tRNA + S-adenosyl-L-methionine = 5-methoxyuridine(34) in tRNA + S-adenosyl-L-homocysteine + H(+)</text>
        <dbReference type="Rhea" id="RHEA:60524"/>
        <dbReference type="Rhea" id="RHEA-COMP:13381"/>
        <dbReference type="Rhea" id="RHEA-COMP:15591"/>
        <dbReference type="ChEBI" id="CHEBI:15378"/>
        <dbReference type="ChEBI" id="CHEBI:57856"/>
        <dbReference type="ChEBI" id="CHEBI:59789"/>
        <dbReference type="ChEBI" id="CHEBI:136877"/>
        <dbReference type="ChEBI" id="CHEBI:143860"/>
    </reaction>
</comment>
<keyword evidence="2 4" id="KW-0808">Transferase</keyword>
<dbReference type="GO" id="GO:0008757">
    <property type="term" value="F:S-adenosylmethionine-dependent methyltransferase activity"/>
    <property type="evidence" value="ECO:0007669"/>
    <property type="project" value="TreeGrafter"/>
</dbReference>
<protein>
    <recommendedName>
        <fullName evidence="4">tRNA 5-hydroxyuridine methyltransferase</fullName>
        <ecNumber evidence="4">2.1.1.-</ecNumber>
    </recommendedName>
    <alternativeName>
        <fullName evidence="4">ho5U methyltransferase</fullName>
    </alternativeName>
</protein>
<name>A0AAE3V8Z2_9FIRM</name>
<feature type="binding site" evidence="4">
    <location>
        <position position="132"/>
    </location>
    <ligand>
        <name>Mg(2+)</name>
        <dbReference type="ChEBI" id="CHEBI:18420"/>
    </ligand>
</feature>
<keyword evidence="4" id="KW-0460">Magnesium</keyword>
<dbReference type="Pfam" id="PF01596">
    <property type="entry name" value="Methyltransf_3"/>
    <property type="match status" value="1"/>
</dbReference>
<dbReference type="InterPro" id="IPR029063">
    <property type="entry name" value="SAM-dependent_MTases_sf"/>
</dbReference>
<keyword evidence="1 4" id="KW-0489">Methyltransferase</keyword>
<dbReference type="GO" id="GO:0030488">
    <property type="term" value="P:tRNA methylation"/>
    <property type="evidence" value="ECO:0007669"/>
    <property type="project" value="UniProtKB-UniRule"/>
</dbReference>
<dbReference type="SUPFAM" id="SSF53335">
    <property type="entry name" value="S-adenosyl-L-methionine-dependent methyltransferases"/>
    <property type="match status" value="1"/>
</dbReference>
<feature type="binding site" evidence="4">
    <location>
        <position position="85"/>
    </location>
    <ligand>
        <name>S-adenosyl-L-methionine</name>
        <dbReference type="ChEBI" id="CHEBI:59789"/>
    </ligand>
</feature>
<dbReference type="RefSeq" id="WP_106612721.1">
    <property type="nucleotide sequence ID" value="NZ_JAUSTO010000001.1"/>
</dbReference>
<accession>A0AAE3V8Z2</accession>
<dbReference type="GO" id="GO:0000287">
    <property type="term" value="F:magnesium ion binding"/>
    <property type="evidence" value="ECO:0007669"/>
    <property type="project" value="UniProtKB-UniRule"/>
</dbReference>
<dbReference type="CDD" id="cd02440">
    <property type="entry name" value="AdoMet_MTases"/>
    <property type="match status" value="1"/>
</dbReference>
<dbReference type="Gene3D" id="3.40.50.150">
    <property type="entry name" value="Vaccinia Virus protein VP39"/>
    <property type="match status" value="1"/>
</dbReference>
<feature type="binding site" evidence="4">
    <location>
        <position position="37"/>
    </location>
    <ligand>
        <name>S-adenosyl-L-methionine</name>
        <dbReference type="ChEBI" id="CHEBI:59789"/>
    </ligand>
</feature>
<comment type="caution">
    <text evidence="5">The sequence shown here is derived from an EMBL/GenBank/DDBJ whole genome shotgun (WGS) entry which is preliminary data.</text>
</comment>
<keyword evidence="4" id="KW-0479">Metal-binding</keyword>
<proteinExistence type="inferred from homology"/>
<dbReference type="GO" id="GO:0008171">
    <property type="term" value="F:O-methyltransferase activity"/>
    <property type="evidence" value="ECO:0007669"/>
    <property type="project" value="InterPro"/>
</dbReference>
<keyword evidence="4" id="KW-0819">tRNA processing</keyword>
<comment type="function">
    <text evidence="4">Catalyzes the methylation of 5-hydroxyuridine (ho5U) to form 5-methoxyuridine (mo5U) at position 34 in tRNAs.</text>
</comment>
<organism evidence="5 6">
    <name type="scientific">Moryella indoligenes</name>
    <dbReference type="NCBI Taxonomy" id="371674"/>
    <lineage>
        <taxon>Bacteria</taxon>
        <taxon>Bacillati</taxon>
        <taxon>Bacillota</taxon>
        <taxon>Clostridia</taxon>
        <taxon>Lachnospirales</taxon>
        <taxon>Lachnospiraceae</taxon>
        <taxon>Moryella</taxon>
    </lineage>
</organism>
<dbReference type="InterPro" id="IPR050362">
    <property type="entry name" value="Cation-dep_OMT"/>
</dbReference>
<dbReference type="PANTHER" id="PTHR10509">
    <property type="entry name" value="O-METHYLTRANSFERASE-RELATED"/>
    <property type="match status" value="1"/>
</dbReference>
<sequence>MIVAPEITAYLDSLEPGNAAWLEALRREAETAEVPVLRRNTERFLKMLLLILKPQELLEVGTAVGYSALVMASVLPENAHITTIESWAPRIEAAQRNISRSVYRERITLLPGDAGEILPGLPAERYSFVFMDAAKGQYLNWLPHLLKCLRPGGIILSDNVLQEGSIAYSRFALPRRDRTIHARMREYLYVLTHTEGLETSILPGGDGIALTLKRAGAE</sequence>
<feature type="binding site" evidence="4">
    <location>
        <position position="67"/>
    </location>
    <ligand>
        <name>S-adenosyl-L-methionine</name>
        <dbReference type="ChEBI" id="CHEBI:59789"/>
    </ligand>
</feature>
<evidence type="ECO:0000313" key="5">
    <source>
        <dbReference type="EMBL" id="MDQ0151475.1"/>
    </source>
</evidence>
<gene>
    <name evidence="4" type="primary">trmR</name>
    <name evidence="5" type="ORF">J2S20_000149</name>
</gene>
<keyword evidence="3 4" id="KW-0949">S-adenosyl-L-methionine</keyword>
<comment type="subunit">
    <text evidence="4">Homodimer.</text>
</comment>
<dbReference type="AlphaFoldDB" id="A0AAE3V8Z2"/>